<evidence type="ECO:0000313" key="3">
    <source>
        <dbReference type="Proteomes" id="UP000198706"/>
    </source>
</evidence>
<accession>A0A1G9KWS8</accession>
<feature type="signal peptide" evidence="1">
    <location>
        <begin position="1"/>
        <end position="20"/>
    </location>
</feature>
<evidence type="ECO:0008006" key="4">
    <source>
        <dbReference type="Google" id="ProtNLM"/>
    </source>
</evidence>
<dbReference type="EMBL" id="FNFD01000023">
    <property type="protein sequence ID" value="SDL54161.1"/>
    <property type="molecule type" value="Genomic_DNA"/>
</dbReference>
<organism evidence="2 3">
    <name type="scientific">Pseudomonas indica</name>
    <dbReference type="NCBI Taxonomy" id="137658"/>
    <lineage>
        <taxon>Bacteria</taxon>
        <taxon>Pseudomonadati</taxon>
        <taxon>Pseudomonadota</taxon>
        <taxon>Gammaproteobacteria</taxon>
        <taxon>Pseudomonadales</taxon>
        <taxon>Pseudomonadaceae</taxon>
        <taxon>Pseudomonas</taxon>
    </lineage>
</organism>
<evidence type="ECO:0000313" key="2">
    <source>
        <dbReference type="EMBL" id="SDL54161.1"/>
    </source>
</evidence>
<evidence type="ECO:0000256" key="1">
    <source>
        <dbReference type="SAM" id="SignalP"/>
    </source>
</evidence>
<dbReference type="Gene3D" id="3.40.50.1240">
    <property type="entry name" value="Phosphoglycerate mutase-like"/>
    <property type="match status" value="1"/>
</dbReference>
<dbReference type="SUPFAM" id="SSF53254">
    <property type="entry name" value="Phosphoglycerate mutase-like"/>
    <property type="match status" value="1"/>
</dbReference>
<dbReference type="RefSeq" id="WP_084339159.1">
    <property type="nucleotide sequence ID" value="NZ_FNFD01000023.1"/>
</dbReference>
<dbReference type="CDD" id="cd07040">
    <property type="entry name" value="HP"/>
    <property type="match status" value="1"/>
</dbReference>
<dbReference type="AlphaFoldDB" id="A0A1G9KWS8"/>
<keyword evidence="3" id="KW-1185">Reference proteome</keyword>
<dbReference type="InterPro" id="IPR029033">
    <property type="entry name" value="His_PPase_superfam"/>
</dbReference>
<sequence length="186" mass="21064">MHRTFVLFLALWLAPAWLQAAETDAWAALREGRALLILRHATAPGVGDPPNFRVDDCSTQRNLDEQGRREAQRWGVLLRSQWVERPRLYSSRWCRALDTAREMGLGAVEPLPLLDSLFAEREHRVERTLELRRAINGLPRGEPLVLITHQVNITTLTGMYPRSGEGLILALPLEADVRVLARIPPP</sequence>
<proteinExistence type="predicted"/>
<name>A0A1G9KWS8_9PSED</name>
<feature type="chain" id="PRO_5011621102" description="Histidine phosphatase family protein" evidence="1">
    <location>
        <begin position="21"/>
        <end position="186"/>
    </location>
</feature>
<protein>
    <recommendedName>
        <fullName evidence="4">Histidine phosphatase family protein</fullName>
    </recommendedName>
</protein>
<dbReference type="Proteomes" id="UP000198706">
    <property type="component" value="Unassembled WGS sequence"/>
</dbReference>
<dbReference type="STRING" id="137658.SAMN05216186_12353"/>
<reference evidence="2 3" key="1">
    <citation type="submission" date="2016-10" db="EMBL/GenBank/DDBJ databases">
        <authorList>
            <person name="de Groot N.N."/>
        </authorList>
    </citation>
    <scope>NUCLEOTIDE SEQUENCE [LARGE SCALE GENOMIC DNA]</scope>
    <source>
        <strain evidence="2 3">JCM 21544</strain>
    </source>
</reference>
<keyword evidence="1" id="KW-0732">Signal</keyword>
<gene>
    <name evidence="2" type="ORF">SAMN05216186_12353</name>
</gene>